<accession>A0A9K3D5T4</accession>
<feature type="compositionally biased region" description="Low complexity" evidence="1">
    <location>
        <begin position="22"/>
        <end position="36"/>
    </location>
</feature>
<protein>
    <submittedName>
        <fullName evidence="2">Uncharacterized protein</fullName>
    </submittedName>
</protein>
<dbReference type="AlphaFoldDB" id="A0A9K3D5T4"/>
<reference evidence="2 3" key="1">
    <citation type="journal article" date="2018" name="PLoS ONE">
        <title>The draft genome of Kipferlia bialata reveals reductive genome evolution in fornicate parasites.</title>
        <authorList>
            <person name="Tanifuji G."/>
            <person name="Takabayashi S."/>
            <person name="Kume K."/>
            <person name="Takagi M."/>
            <person name="Nakayama T."/>
            <person name="Kamikawa R."/>
            <person name="Inagaki Y."/>
            <person name="Hashimoto T."/>
        </authorList>
    </citation>
    <scope>NUCLEOTIDE SEQUENCE [LARGE SCALE GENOMIC DNA]</scope>
    <source>
        <strain evidence="2">NY0173</strain>
    </source>
</reference>
<comment type="caution">
    <text evidence="2">The sequence shown here is derived from an EMBL/GenBank/DDBJ whole genome shotgun (WGS) entry which is preliminary data.</text>
</comment>
<organism evidence="2 3">
    <name type="scientific">Kipferlia bialata</name>
    <dbReference type="NCBI Taxonomy" id="797122"/>
    <lineage>
        <taxon>Eukaryota</taxon>
        <taxon>Metamonada</taxon>
        <taxon>Carpediemonas-like organisms</taxon>
        <taxon>Kipferlia</taxon>
    </lineage>
</organism>
<gene>
    <name evidence="2" type="ORF">KIPB_011797</name>
</gene>
<feature type="non-terminal residue" evidence="2">
    <location>
        <position position="1"/>
    </location>
</feature>
<dbReference type="Proteomes" id="UP000265618">
    <property type="component" value="Unassembled WGS sequence"/>
</dbReference>
<dbReference type="EMBL" id="BDIP01004956">
    <property type="protein sequence ID" value="GIQ89356.1"/>
    <property type="molecule type" value="Genomic_DNA"/>
</dbReference>
<evidence type="ECO:0000313" key="2">
    <source>
        <dbReference type="EMBL" id="GIQ89356.1"/>
    </source>
</evidence>
<proteinExistence type="predicted"/>
<name>A0A9K3D5T4_9EUKA</name>
<evidence type="ECO:0000256" key="1">
    <source>
        <dbReference type="SAM" id="MobiDB-lite"/>
    </source>
</evidence>
<sequence>LQKPAPAPFTPPSPSAPPPSMSPSMRSPSSAQMSPMVMSRTGSRTAFGRSPSFIGSASFTGSNNGMSETQISCLNAYSEASQAGYLTDKGVNHGMIPRVSELMQLAMAEEDETVTQALRKVQRGIVTGTSRPCVIGSGASAASVFQPIPRSAALVDTLTQSPRSM</sequence>
<evidence type="ECO:0000313" key="3">
    <source>
        <dbReference type="Proteomes" id="UP000265618"/>
    </source>
</evidence>
<keyword evidence="3" id="KW-1185">Reference proteome</keyword>
<feature type="compositionally biased region" description="Pro residues" evidence="1">
    <location>
        <begin position="1"/>
        <end position="21"/>
    </location>
</feature>
<feature type="non-terminal residue" evidence="2">
    <location>
        <position position="165"/>
    </location>
</feature>
<feature type="region of interest" description="Disordered" evidence="1">
    <location>
        <begin position="1"/>
        <end position="49"/>
    </location>
</feature>